<protein>
    <submittedName>
        <fullName evidence="5">Outer membrane protein assembly factor BamE</fullName>
    </submittedName>
</protein>
<dbReference type="PROSITE" id="PS51257">
    <property type="entry name" value="PROKAR_LIPOPROTEIN"/>
    <property type="match status" value="1"/>
</dbReference>
<feature type="chain" id="PRO_5045361556" evidence="3">
    <location>
        <begin position="17"/>
        <end position="84"/>
    </location>
</feature>
<keyword evidence="6" id="KW-1185">Reference proteome</keyword>
<keyword evidence="2" id="KW-0472">Membrane</keyword>
<evidence type="ECO:0000259" key="4">
    <source>
        <dbReference type="Pfam" id="PF04355"/>
    </source>
</evidence>
<feature type="signal peptide" evidence="3">
    <location>
        <begin position="1"/>
        <end position="16"/>
    </location>
</feature>
<evidence type="ECO:0000313" key="5">
    <source>
        <dbReference type="EMBL" id="MBD1602303.1"/>
    </source>
</evidence>
<dbReference type="InterPro" id="IPR007450">
    <property type="entry name" value="BamE_dom"/>
</dbReference>
<keyword evidence="1 3" id="KW-0732">Signal</keyword>
<accession>A0ABR7ZAH5</accession>
<dbReference type="Proteomes" id="UP000805841">
    <property type="component" value="Unassembled WGS sequence"/>
</dbReference>
<dbReference type="Gene3D" id="3.30.1450.10">
    <property type="match status" value="1"/>
</dbReference>
<dbReference type="EMBL" id="JAAOCA010000063">
    <property type="protein sequence ID" value="MBD1602303.1"/>
    <property type="molecule type" value="Genomic_DNA"/>
</dbReference>
<name>A0ABR7ZAH5_9PSED</name>
<dbReference type="Pfam" id="PF04355">
    <property type="entry name" value="BamE"/>
    <property type="match status" value="1"/>
</dbReference>
<comment type="caution">
    <text evidence="5">The sequence shown here is derived from an EMBL/GenBank/DDBJ whole genome shotgun (WGS) entry which is preliminary data.</text>
</comment>
<reference evidence="5 6" key="1">
    <citation type="journal article" date="2020" name="Insects">
        <title>Bacteria Belonging to Pseudomonas typographi sp. nov. from the Bark Beetle Ips typographus Have Genomic Potential to Aid in the Host Ecology.</title>
        <authorList>
            <person name="Peral-Aranega E."/>
            <person name="Saati-Santamaria Z."/>
            <person name="Kolarik M."/>
            <person name="Rivas R."/>
            <person name="Garcia-Fraile P."/>
        </authorList>
    </citation>
    <scope>NUCLEOTIDE SEQUENCE [LARGE SCALE GENOMIC DNA]</scope>
    <source>
        <strain evidence="5 6">CA3A</strain>
    </source>
</reference>
<evidence type="ECO:0000313" key="6">
    <source>
        <dbReference type="Proteomes" id="UP000805841"/>
    </source>
</evidence>
<evidence type="ECO:0000256" key="1">
    <source>
        <dbReference type="ARBA" id="ARBA00022729"/>
    </source>
</evidence>
<organism evidence="5 6">
    <name type="scientific">Pseudomonas typographi</name>
    <dbReference type="NCBI Taxonomy" id="2715964"/>
    <lineage>
        <taxon>Bacteria</taxon>
        <taxon>Pseudomonadati</taxon>
        <taxon>Pseudomonadota</taxon>
        <taxon>Gammaproteobacteria</taxon>
        <taxon>Pseudomonadales</taxon>
        <taxon>Pseudomonadaceae</taxon>
        <taxon>Pseudomonas</taxon>
    </lineage>
</organism>
<evidence type="ECO:0000256" key="2">
    <source>
        <dbReference type="ARBA" id="ARBA00023136"/>
    </source>
</evidence>
<dbReference type="InterPro" id="IPR037873">
    <property type="entry name" value="BamE-like"/>
</dbReference>
<gene>
    <name evidence="5" type="ORF">HAQ05_26850</name>
</gene>
<dbReference type="RefSeq" id="WP_190427122.1">
    <property type="nucleotide sequence ID" value="NZ_JAAOCA010000063.1"/>
</dbReference>
<evidence type="ECO:0000256" key="3">
    <source>
        <dbReference type="SAM" id="SignalP"/>
    </source>
</evidence>
<sequence length="84" mass="9073">MYARVLAVCCCCLALAGCNKLTMENYSKIKTGMGRAQVEQLLGKPVQCSGALAMASCTWGDEQRFVSVQFAADKVALYTEQGLQ</sequence>
<feature type="domain" description="Outer membrane protein assembly factor BamE" evidence="4">
    <location>
        <begin position="19"/>
        <end position="46"/>
    </location>
</feature>
<proteinExistence type="predicted"/>